<gene>
    <name evidence="1" type="ORF">GCM10010326_43370</name>
</gene>
<evidence type="ECO:0000313" key="1">
    <source>
        <dbReference type="EMBL" id="GGY44691.1"/>
    </source>
</evidence>
<comment type="caution">
    <text evidence="1">The sequence shown here is derived from an EMBL/GenBank/DDBJ whole genome shotgun (WGS) entry which is preliminary data.</text>
</comment>
<protein>
    <recommendedName>
        <fullName evidence="3">Transposase</fullName>
    </recommendedName>
</protein>
<dbReference type="Proteomes" id="UP000600946">
    <property type="component" value="Unassembled WGS sequence"/>
</dbReference>
<reference evidence="2" key="1">
    <citation type="journal article" date="2019" name="Int. J. Syst. Evol. Microbiol.">
        <title>The Global Catalogue of Microorganisms (GCM) 10K type strain sequencing project: providing services to taxonomists for standard genome sequencing and annotation.</title>
        <authorList>
            <consortium name="The Broad Institute Genomics Platform"/>
            <consortium name="The Broad Institute Genome Sequencing Center for Infectious Disease"/>
            <person name="Wu L."/>
            <person name="Ma J."/>
        </authorList>
    </citation>
    <scope>NUCLEOTIDE SEQUENCE [LARGE SCALE GENOMIC DNA]</scope>
    <source>
        <strain evidence="2">JCM 4594</strain>
    </source>
</reference>
<proteinExistence type="predicted"/>
<organism evidence="1 2">
    <name type="scientific">Streptomyces xanthochromogenes</name>
    <dbReference type="NCBI Taxonomy" id="67384"/>
    <lineage>
        <taxon>Bacteria</taxon>
        <taxon>Bacillati</taxon>
        <taxon>Actinomycetota</taxon>
        <taxon>Actinomycetes</taxon>
        <taxon>Kitasatosporales</taxon>
        <taxon>Streptomycetaceae</taxon>
        <taxon>Streptomyces</taxon>
    </lineage>
</organism>
<evidence type="ECO:0000313" key="2">
    <source>
        <dbReference type="Proteomes" id="UP000600946"/>
    </source>
</evidence>
<sequence>MQAAIAAERRPAGTFAGRRKLLLFKMVEPPQETWQSGRPPRGLVGLLRIEGRAGDLGHRIFTH</sequence>
<keyword evidence="2" id="KW-1185">Reference proteome</keyword>
<evidence type="ECO:0008006" key="3">
    <source>
        <dbReference type="Google" id="ProtNLM"/>
    </source>
</evidence>
<accession>A0ABQ3AC91</accession>
<dbReference type="EMBL" id="BMUU01000007">
    <property type="protein sequence ID" value="GGY44691.1"/>
    <property type="molecule type" value="Genomic_DNA"/>
</dbReference>
<name>A0ABQ3AC91_9ACTN</name>